<evidence type="ECO:0000256" key="9">
    <source>
        <dbReference type="SAM" id="MobiDB-lite"/>
    </source>
</evidence>
<comment type="similarity">
    <text evidence="2">Belongs to the SLC41A transporter family.</text>
</comment>
<protein>
    <submittedName>
        <fullName evidence="12">Protein NLRC3</fullName>
    </submittedName>
</protein>
<feature type="transmembrane region" description="Helical" evidence="10">
    <location>
        <begin position="1312"/>
        <end position="1341"/>
    </location>
</feature>
<dbReference type="OrthoDB" id="418974at2759"/>
<organism evidence="12 13">
    <name type="scientific">Symbiodinium microadriaticum</name>
    <name type="common">Dinoflagellate</name>
    <name type="synonym">Zooxanthella microadriatica</name>
    <dbReference type="NCBI Taxonomy" id="2951"/>
    <lineage>
        <taxon>Eukaryota</taxon>
        <taxon>Sar</taxon>
        <taxon>Alveolata</taxon>
        <taxon>Dinophyceae</taxon>
        <taxon>Suessiales</taxon>
        <taxon>Symbiodiniaceae</taxon>
        <taxon>Symbiodinium</taxon>
    </lineage>
</organism>
<evidence type="ECO:0000256" key="2">
    <source>
        <dbReference type="ARBA" id="ARBA00009749"/>
    </source>
</evidence>
<dbReference type="SUPFAM" id="SSF161093">
    <property type="entry name" value="MgtE membrane domain-like"/>
    <property type="match status" value="1"/>
</dbReference>
<dbReference type="InterPro" id="IPR001611">
    <property type="entry name" value="Leu-rich_rpt"/>
</dbReference>
<dbReference type="Gene3D" id="3.80.10.10">
    <property type="entry name" value="Ribonuclease Inhibitor"/>
    <property type="match status" value="3"/>
</dbReference>
<dbReference type="InterPro" id="IPR052201">
    <property type="entry name" value="LRR-containing_regulator"/>
</dbReference>
<keyword evidence="4 10" id="KW-0812">Transmembrane</keyword>
<evidence type="ECO:0000256" key="4">
    <source>
        <dbReference type="ARBA" id="ARBA00022692"/>
    </source>
</evidence>
<dbReference type="PANTHER" id="PTHR24111:SF0">
    <property type="entry name" value="LEUCINE-RICH REPEAT-CONTAINING PROTEIN"/>
    <property type="match status" value="1"/>
</dbReference>
<comment type="caution">
    <text evidence="12">The sequence shown here is derived from an EMBL/GenBank/DDBJ whole genome shotgun (WGS) entry which is preliminary data.</text>
</comment>
<dbReference type="InterPro" id="IPR006667">
    <property type="entry name" value="SLC41_membr_dom"/>
</dbReference>
<evidence type="ECO:0000256" key="7">
    <source>
        <dbReference type="ARBA" id="ARBA00022989"/>
    </source>
</evidence>
<name>A0A1Q9D3S8_SYMMI</name>
<dbReference type="SMART" id="SM00368">
    <property type="entry name" value="LRR_RI"/>
    <property type="match status" value="9"/>
</dbReference>
<dbReference type="Gene3D" id="1.10.357.20">
    <property type="entry name" value="SLC41 divalent cation transporters, integral membrane domain"/>
    <property type="match status" value="1"/>
</dbReference>
<proteinExistence type="inferred from homology"/>
<dbReference type="PANTHER" id="PTHR24111">
    <property type="entry name" value="LEUCINE-RICH REPEAT-CONTAINING PROTEIN 34"/>
    <property type="match status" value="1"/>
</dbReference>
<feature type="compositionally biased region" description="Acidic residues" evidence="9">
    <location>
        <begin position="607"/>
        <end position="619"/>
    </location>
</feature>
<feature type="region of interest" description="Disordered" evidence="9">
    <location>
        <begin position="585"/>
        <end position="622"/>
    </location>
</feature>
<evidence type="ECO:0000256" key="5">
    <source>
        <dbReference type="ARBA" id="ARBA00022737"/>
    </source>
</evidence>
<keyword evidence="13" id="KW-1185">Reference proteome</keyword>
<evidence type="ECO:0000256" key="6">
    <source>
        <dbReference type="ARBA" id="ARBA00022842"/>
    </source>
</evidence>
<dbReference type="Pfam" id="PF13516">
    <property type="entry name" value="LRR_6"/>
    <property type="match status" value="9"/>
</dbReference>
<feature type="compositionally biased region" description="Basic and acidic residues" evidence="9">
    <location>
        <begin position="585"/>
        <end position="606"/>
    </location>
</feature>
<dbReference type="Pfam" id="PF01769">
    <property type="entry name" value="MgtE"/>
    <property type="match status" value="1"/>
</dbReference>
<dbReference type="Proteomes" id="UP000186817">
    <property type="component" value="Unassembled WGS sequence"/>
</dbReference>
<dbReference type="InterPro" id="IPR036739">
    <property type="entry name" value="SLC41_membr_dom_sf"/>
</dbReference>
<sequence>MFLTKGNWQIERKLFPCAKENVVTNLVNVYDWVMLPLEIGEQYYLTGEIDLSRFPCHQMNGSFNALSAMRKSVQWFCQGVMNEGAEHQRLCFVVRRRDVNEAKRVWTEASSSKRMKLDNYLNRQFTDHISTQNATMVENDGDSNGKWIWRVPTEESKNSMGIIRMDPYDAMSYTRTGPQLLCLSEMCDWNRLATVPRTGLIEWRLMGHTMVPAVQAAHGGLDHDCSTWDELYEGDDGENVHPWNGPASSSTAAPKNAVTTSQGSNATVLAHVANALTPGAEVVLRMNVNAKDQGFGSILEPEAAFNAFLVREQKRRSPRDTRPGLTAKWARDPPKPPVDAVPYNGLNAAYHGAGSRVAFIHICQRPSQAQYGLTDPKSLAEYLNHANIRLVRAECSYLYKLLKSKQLLPRRQEADPEEWGLVTHAEVKAWAAGTRRRGAMICSVSHAWESREHPDPCAHQLKCLVDVVALFDAAYFSDVWLFYDYVSLFQFKRESDAEEESFRRSMQDMHVLYAHECTRTFRIENLTPDDVWEAASKNSEYRVRVYDARSAVVRDRPLKELVANRVPYGTRGWCKAEVEWSSARSRSERNHRIDAPESRQHFRDWQEDSEPEPELLENQEPERLGKVPMAPEIFEKEMDSAAFTHRSDAEEVKKLQFKVFLQKVSECEEALFERLPEGQLGQLAKALPYFKKLRVLRLRDFKAGRAEAGEFAKVLTSNQTIRELEIHGPRFGFEHEYGFRREAIAAALKTNSTLISISLESNRIGVEGCKAICEALKTNSTLASIKLAHNNIGDEGAQAISEVLKTNSTLTSINLAVCYIGDEGAEAISEALKTNCTLTSVDLESNRIGGVKGDKAICEALKCNCKLTSINLKGNRIGKGAVKAICEVLKTNSALTSINLAACYIRDEGAEAICEALKSNSTLTSINLEHNDISQQVLAEVRRRRPLVDVWSAEAPEAAKAWTGRVRIEALAKQLNVHCNPTKLSFERCALDVERVEAICEALKSNSKLTSINLTWCYIGDEGAQAICEALKTNSTLTSINLKSNRIGVEGGKALAKALMRHNRLEIELYGNKIRVDCEEALSEATGGRPGGVQAEVFLILIPIFVRVTMTSVEDIHEGLCVALREHGLQDLGVPAVAQAIVREVCPNGLILVDILGFEEVRQAHVNAGCLQRQVVPAEGTREGEQQAWDEHNKPAWRRAVSRMPALLVTLVIELFVALIVTEYTDTFKKYTLLIAFQPVISALSGNVGLQTMATITRGLVIGIFNGRETLRGMRHEVKSGMVVAALLSTVVAAVAFAWYNPFSSGHSFLGTLAFGFAIFLGQFASSISASVTGSLAPLLFNKRGWDPAALGGPLETAFQDVIGSSVMLAASAAVLAQFGDHAESCPGGDVKRCASLCKEGPSYNEQCLQHCLDLALKGLC</sequence>
<comment type="subcellular location">
    <subcellularLocation>
        <location evidence="1">Membrane</location>
        <topology evidence="1">Multi-pass membrane protein</topology>
    </subcellularLocation>
</comment>
<evidence type="ECO:0000256" key="1">
    <source>
        <dbReference type="ARBA" id="ARBA00004141"/>
    </source>
</evidence>
<feature type="domain" description="SLC41A/MgtE integral membrane" evidence="11">
    <location>
        <begin position="1238"/>
        <end position="1370"/>
    </location>
</feature>
<evidence type="ECO:0000259" key="11">
    <source>
        <dbReference type="Pfam" id="PF01769"/>
    </source>
</evidence>
<evidence type="ECO:0000313" key="13">
    <source>
        <dbReference type="Proteomes" id="UP000186817"/>
    </source>
</evidence>
<feature type="region of interest" description="Disordered" evidence="9">
    <location>
        <begin position="233"/>
        <end position="260"/>
    </location>
</feature>
<evidence type="ECO:0000313" key="12">
    <source>
        <dbReference type="EMBL" id="OLP89804.1"/>
    </source>
</evidence>
<dbReference type="InterPro" id="IPR032675">
    <property type="entry name" value="LRR_dom_sf"/>
</dbReference>
<evidence type="ECO:0000256" key="10">
    <source>
        <dbReference type="SAM" id="Phobius"/>
    </source>
</evidence>
<dbReference type="EMBL" id="LSRX01000742">
    <property type="protein sequence ID" value="OLP89804.1"/>
    <property type="molecule type" value="Genomic_DNA"/>
</dbReference>
<keyword evidence="6" id="KW-0460">Magnesium</keyword>
<accession>A0A1Q9D3S8</accession>
<dbReference type="GO" id="GO:0016020">
    <property type="term" value="C:membrane"/>
    <property type="evidence" value="ECO:0007669"/>
    <property type="project" value="UniProtKB-SubCell"/>
</dbReference>
<dbReference type="SUPFAM" id="SSF52047">
    <property type="entry name" value="RNI-like"/>
    <property type="match status" value="2"/>
</dbReference>
<keyword evidence="8 10" id="KW-0472">Membrane</keyword>
<dbReference type="GO" id="GO:0008324">
    <property type="term" value="F:monoatomic cation transmembrane transporter activity"/>
    <property type="evidence" value="ECO:0007669"/>
    <property type="project" value="InterPro"/>
</dbReference>
<reference evidence="12 13" key="1">
    <citation type="submission" date="2016-02" db="EMBL/GenBank/DDBJ databases">
        <title>Genome analysis of coral dinoflagellate symbionts highlights evolutionary adaptations to a symbiotic lifestyle.</title>
        <authorList>
            <person name="Aranda M."/>
            <person name="Li Y."/>
            <person name="Liew Y.J."/>
            <person name="Baumgarten S."/>
            <person name="Simakov O."/>
            <person name="Wilson M."/>
            <person name="Piel J."/>
            <person name="Ashoor H."/>
            <person name="Bougouffa S."/>
            <person name="Bajic V.B."/>
            <person name="Ryu T."/>
            <person name="Ravasi T."/>
            <person name="Bayer T."/>
            <person name="Micklem G."/>
            <person name="Kim H."/>
            <person name="Bhak J."/>
            <person name="Lajeunesse T.C."/>
            <person name="Voolstra C.R."/>
        </authorList>
    </citation>
    <scope>NUCLEOTIDE SEQUENCE [LARGE SCALE GENOMIC DNA]</scope>
    <source>
        <strain evidence="12 13">CCMP2467</strain>
    </source>
</reference>
<keyword evidence="3" id="KW-0813">Transport</keyword>
<evidence type="ECO:0000256" key="3">
    <source>
        <dbReference type="ARBA" id="ARBA00022448"/>
    </source>
</evidence>
<feature type="transmembrane region" description="Helical" evidence="10">
    <location>
        <begin position="1281"/>
        <end position="1300"/>
    </location>
</feature>
<keyword evidence="7 10" id="KW-1133">Transmembrane helix</keyword>
<gene>
    <name evidence="12" type="primary">NLRC3</name>
    <name evidence="12" type="ORF">AK812_SmicGene28686</name>
</gene>
<feature type="compositionally biased region" description="Polar residues" evidence="9">
    <location>
        <begin position="246"/>
        <end position="260"/>
    </location>
</feature>
<feature type="transmembrane region" description="Helical" evidence="10">
    <location>
        <begin position="1204"/>
        <end position="1222"/>
    </location>
</feature>
<keyword evidence="5" id="KW-0677">Repeat</keyword>
<evidence type="ECO:0000256" key="8">
    <source>
        <dbReference type="ARBA" id="ARBA00023136"/>
    </source>
</evidence>